<reference evidence="1 2" key="1">
    <citation type="submission" date="2013-06" db="EMBL/GenBank/DDBJ databases">
        <authorList>
            <person name="Weinstock G."/>
            <person name="Sodergren E."/>
            <person name="Lobos E.A."/>
            <person name="Fulton L."/>
            <person name="Fulton R."/>
            <person name="Courtney L."/>
            <person name="Fronick C."/>
            <person name="O'Laughlin M."/>
            <person name="Godfrey J."/>
            <person name="Wilson R.M."/>
            <person name="Miner T."/>
            <person name="Farmer C."/>
            <person name="Delehaunty K."/>
            <person name="Cordes M."/>
            <person name="Minx P."/>
            <person name="Tomlinson C."/>
            <person name="Chen J."/>
            <person name="Wollam A."/>
            <person name="Pepin K.H."/>
            <person name="Bhonagiri V."/>
            <person name="Zhang X."/>
            <person name="Warren W."/>
            <person name="Mitreva M."/>
            <person name="Mardis E.R."/>
            <person name="Wilson R.K."/>
        </authorList>
    </citation>
    <scope>NUCLEOTIDE SEQUENCE [LARGE SCALE GENOMIC DNA]</scope>
    <source>
        <strain evidence="1 2">F0510</strain>
    </source>
</reference>
<gene>
    <name evidence="1" type="ORF">HMPREF1549_01714</name>
</gene>
<dbReference type="AlphaFoldDB" id="U1RIZ2"/>
<accession>U1RIZ2</accession>
<organism evidence="1 2">
    <name type="scientific">Actinomyces johnsonii F0510</name>
    <dbReference type="NCBI Taxonomy" id="1227262"/>
    <lineage>
        <taxon>Bacteria</taxon>
        <taxon>Bacillati</taxon>
        <taxon>Actinomycetota</taxon>
        <taxon>Actinomycetes</taxon>
        <taxon>Actinomycetales</taxon>
        <taxon>Actinomycetaceae</taxon>
        <taxon>Actinomyces</taxon>
    </lineage>
</organism>
<sequence length="46" mass="5345">MDLMSHMWDVRHHSSHPVSEWCSRALTLYGWPTTYLTRKSAPTCAP</sequence>
<comment type="caution">
    <text evidence="1">The sequence shown here is derived from an EMBL/GenBank/DDBJ whole genome shotgun (WGS) entry which is preliminary data.</text>
</comment>
<evidence type="ECO:0000313" key="1">
    <source>
        <dbReference type="EMBL" id="ERH18437.1"/>
    </source>
</evidence>
<evidence type="ECO:0000313" key="2">
    <source>
        <dbReference type="Proteomes" id="UP000016498"/>
    </source>
</evidence>
<protein>
    <submittedName>
        <fullName evidence="1">Uncharacterized protein</fullName>
    </submittedName>
</protein>
<name>U1RIZ2_9ACTO</name>
<dbReference type="HOGENOM" id="CLU_3179154_0_0_11"/>
<dbReference type="EMBL" id="AWSD01000174">
    <property type="protein sequence ID" value="ERH18437.1"/>
    <property type="molecule type" value="Genomic_DNA"/>
</dbReference>
<dbReference type="Proteomes" id="UP000016498">
    <property type="component" value="Unassembled WGS sequence"/>
</dbReference>
<proteinExistence type="predicted"/>